<dbReference type="Gene3D" id="3.90.226.10">
    <property type="entry name" value="2-enoyl-CoA Hydratase, Chain A, domain 1"/>
    <property type="match status" value="1"/>
</dbReference>
<dbReference type="AlphaFoldDB" id="A0A0L0HNJ2"/>
<evidence type="ECO:0000313" key="2">
    <source>
        <dbReference type="EMBL" id="KND02608.1"/>
    </source>
</evidence>
<dbReference type="CDD" id="cd06558">
    <property type="entry name" value="crotonase-like"/>
    <property type="match status" value="1"/>
</dbReference>
<dbReference type="SUPFAM" id="SSF52096">
    <property type="entry name" value="ClpP/crotonase"/>
    <property type="match status" value="1"/>
</dbReference>
<dbReference type="Gene3D" id="1.10.12.10">
    <property type="entry name" value="Lyase 2-enoyl-coa Hydratase, Chain A, domain 2"/>
    <property type="match status" value="1"/>
</dbReference>
<dbReference type="GeneID" id="27685343"/>
<protein>
    <recommendedName>
        <fullName evidence="4">Enoyl-CoA hydratase/isomerase</fullName>
    </recommendedName>
</protein>
<dbReference type="Proteomes" id="UP000053201">
    <property type="component" value="Unassembled WGS sequence"/>
</dbReference>
<dbReference type="PANTHER" id="PTHR42964:SF1">
    <property type="entry name" value="POLYKETIDE BIOSYNTHESIS ENOYL-COA HYDRATASE PKSH-RELATED"/>
    <property type="match status" value="1"/>
</dbReference>
<proteinExistence type="inferred from homology"/>
<dbReference type="PANTHER" id="PTHR42964">
    <property type="entry name" value="ENOYL-COA HYDRATASE"/>
    <property type="match status" value="1"/>
</dbReference>
<dbReference type="InterPro" id="IPR051683">
    <property type="entry name" value="Enoyl-CoA_Hydratase/Isomerase"/>
</dbReference>
<organism evidence="2 3">
    <name type="scientific">Spizellomyces punctatus (strain DAOM BR117)</name>
    <dbReference type="NCBI Taxonomy" id="645134"/>
    <lineage>
        <taxon>Eukaryota</taxon>
        <taxon>Fungi</taxon>
        <taxon>Fungi incertae sedis</taxon>
        <taxon>Chytridiomycota</taxon>
        <taxon>Chytridiomycota incertae sedis</taxon>
        <taxon>Chytridiomycetes</taxon>
        <taxon>Spizellomycetales</taxon>
        <taxon>Spizellomycetaceae</taxon>
        <taxon>Spizellomyces</taxon>
    </lineage>
</organism>
<dbReference type="InterPro" id="IPR001753">
    <property type="entry name" value="Enoyl-CoA_hydra/iso"/>
</dbReference>
<dbReference type="STRING" id="645134.A0A0L0HNJ2"/>
<dbReference type="InterPro" id="IPR014748">
    <property type="entry name" value="Enoyl-CoA_hydra_C"/>
</dbReference>
<comment type="similarity">
    <text evidence="1">Belongs to the enoyl-CoA hydratase/isomerase family.</text>
</comment>
<dbReference type="OMA" id="FCTTPMV"/>
<evidence type="ECO:0000256" key="1">
    <source>
        <dbReference type="ARBA" id="ARBA00005254"/>
    </source>
</evidence>
<dbReference type="RefSeq" id="XP_016610647.1">
    <property type="nucleotide sequence ID" value="XM_016750015.1"/>
</dbReference>
<gene>
    <name evidence="2" type="ORF">SPPG_01693</name>
</gene>
<dbReference type="InParanoid" id="A0A0L0HNJ2"/>
<dbReference type="OrthoDB" id="448450at2759"/>
<dbReference type="EMBL" id="KQ257452">
    <property type="protein sequence ID" value="KND02608.1"/>
    <property type="molecule type" value="Genomic_DNA"/>
</dbReference>
<dbReference type="Pfam" id="PF00378">
    <property type="entry name" value="ECH_1"/>
    <property type="match status" value="1"/>
</dbReference>
<dbReference type="eggNOG" id="KOG1681">
    <property type="taxonomic scope" value="Eukaryota"/>
</dbReference>
<accession>A0A0L0HNJ2</accession>
<keyword evidence="3" id="KW-1185">Reference proteome</keyword>
<name>A0A0L0HNJ2_SPIPD</name>
<evidence type="ECO:0000313" key="3">
    <source>
        <dbReference type="Proteomes" id="UP000053201"/>
    </source>
</evidence>
<evidence type="ECO:0008006" key="4">
    <source>
        <dbReference type="Google" id="ProtNLM"/>
    </source>
</evidence>
<dbReference type="VEuPathDB" id="FungiDB:SPPG_01693"/>
<sequence length="268" mass="29052">MSAPYQQILYSVNDGVATITLNYPERANAISSTMSKEIPDAFARANEDPVVRVIVLTGTGKYFCTGMDLGGSSTAQNGRSSSPQVEAGYRFFESIANSPKPVIARVNGPCLGGGVGVLFCCDIRVSVASAYISFPEVRRGLVPAIISLYITPQLGPFRTRQYMLTGEKVTAKECLRIGALSEVVDDEVALDTCTRKYSDLLIEGAPGALTNVKHLVRLVSESPAHEDAIPHVKEVFTKMLQSEEARDGMSAFLKKTKPSWSKQRPSKL</sequence>
<reference evidence="2 3" key="1">
    <citation type="submission" date="2009-08" db="EMBL/GenBank/DDBJ databases">
        <title>The Genome Sequence of Spizellomyces punctatus strain DAOM BR117.</title>
        <authorList>
            <consortium name="The Broad Institute Genome Sequencing Platform"/>
            <person name="Russ C."/>
            <person name="Cuomo C."/>
            <person name="Shea T."/>
            <person name="Young S.K."/>
            <person name="Zeng Q."/>
            <person name="Koehrsen M."/>
            <person name="Haas B."/>
            <person name="Borodovsky M."/>
            <person name="Guigo R."/>
            <person name="Alvarado L."/>
            <person name="Berlin A."/>
            <person name="Bochicchio J."/>
            <person name="Borenstein D."/>
            <person name="Chapman S."/>
            <person name="Chen Z."/>
            <person name="Engels R."/>
            <person name="Freedman E."/>
            <person name="Gellesch M."/>
            <person name="Goldberg J."/>
            <person name="Griggs A."/>
            <person name="Gujja S."/>
            <person name="Heiman D."/>
            <person name="Hepburn T."/>
            <person name="Howarth C."/>
            <person name="Jen D."/>
            <person name="Larson L."/>
            <person name="Lewis B."/>
            <person name="Mehta T."/>
            <person name="Park D."/>
            <person name="Pearson M."/>
            <person name="Roberts A."/>
            <person name="Saif S."/>
            <person name="Shenoy N."/>
            <person name="Sisk P."/>
            <person name="Stolte C."/>
            <person name="Sykes S."/>
            <person name="Thomson T."/>
            <person name="Walk T."/>
            <person name="White J."/>
            <person name="Yandava C."/>
            <person name="Burger G."/>
            <person name="Gray M.W."/>
            <person name="Holland P.W.H."/>
            <person name="King N."/>
            <person name="Lang F.B.F."/>
            <person name="Roger A.J."/>
            <person name="Ruiz-Trillo I."/>
            <person name="Lander E."/>
            <person name="Nusbaum C."/>
        </authorList>
    </citation>
    <scope>NUCLEOTIDE SEQUENCE [LARGE SCALE GENOMIC DNA]</scope>
    <source>
        <strain evidence="2 3">DAOM BR117</strain>
    </source>
</reference>
<dbReference type="InterPro" id="IPR029045">
    <property type="entry name" value="ClpP/crotonase-like_dom_sf"/>
</dbReference>